<reference evidence="1" key="1">
    <citation type="journal article" date="2019" name="Sci. Rep.">
        <title>Draft genome of Tanacetum cinerariifolium, the natural source of mosquito coil.</title>
        <authorList>
            <person name="Yamashiro T."/>
            <person name="Shiraishi A."/>
            <person name="Satake H."/>
            <person name="Nakayama K."/>
        </authorList>
    </citation>
    <scope>NUCLEOTIDE SEQUENCE</scope>
</reference>
<evidence type="ECO:0000313" key="1">
    <source>
        <dbReference type="EMBL" id="GEU65431.1"/>
    </source>
</evidence>
<comment type="caution">
    <text evidence="1">The sequence shown here is derived from an EMBL/GenBank/DDBJ whole genome shotgun (WGS) entry which is preliminary data.</text>
</comment>
<accession>A0A6L2LUG4</accession>
<organism evidence="1">
    <name type="scientific">Tanacetum cinerariifolium</name>
    <name type="common">Dalmatian daisy</name>
    <name type="synonym">Chrysanthemum cinerariifolium</name>
    <dbReference type="NCBI Taxonomy" id="118510"/>
    <lineage>
        <taxon>Eukaryota</taxon>
        <taxon>Viridiplantae</taxon>
        <taxon>Streptophyta</taxon>
        <taxon>Embryophyta</taxon>
        <taxon>Tracheophyta</taxon>
        <taxon>Spermatophyta</taxon>
        <taxon>Magnoliopsida</taxon>
        <taxon>eudicotyledons</taxon>
        <taxon>Gunneridae</taxon>
        <taxon>Pentapetalae</taxon>
        <taxon>asterids</taxon>
        <taxon>campanulids</taxon>
        <taxon>Asterales</taxon>
        <taxon>Asteraceae</taxon>
        <taxon>Asteroideae</taxon>
        <taxon>Anthemideae</taxon>
        <taxon>Anthemidinae</taxon>
        <taxon>Tanacetum</taxon>
    </lineage>
</organism>
<name>A0A6L2LUG4_TANCI</name>
<protein>
    <submittedName>
        <fullName evidence="1">Protein transparent testa glabra 1</fullName>
    </submittedName>
</protein>
<dbReference type="EMBL" id="BKCJ010005198">
    <property type="protein sequence ID" value="GEU65431.1"/>
    <property type="molecule type" value="Genomic_DNA"/>
</dbReference>
<dbReference type="AlphaFoldDB" id="A0A6L2LUG4"/>
<proteinExistence type="predicted"/>
<gene>
    <name evidence="1" type="ORF">Tci_037409</name>
</gene>
<sequence length="361" mass="40657">MIFRIAQNLNRGDDKKWIARQIESNEDIKNQGNVEAIEEDKTQPIPTMPNPNPIMSNSPTVSPYLKDCTVHIPHTNVKTYAVDVLPNHVGDKELNLIKGADFLLREKNSVPFFTPPQTQPMIVLVTTQQLTRIECFLCMFTLSGLGAEVSVSLIVAIPIWYHVQAYHLGRFIGTNFDDGDAAKIATCAVEQEKPYVFQEVADLGEWVVEKIKFIKENVPEEEKAEDSLKRRNADQSVIVAFLSYGNRAPTLHDAELERHVVSVNVTVWGRMSSNHMCSGGDDSQVLIQELHVLVGSNGIRIDYFDAKLSYHILLATNDDGYYQSFLEDNMFDIHELLGVVDQKGKSINEEGSSGHMYDAWF</sequence>